<evidence type="ECO:0000256" key="7">
    <source>
        <dbReference type="ARBA" id="ARBA00022898"/>
    </source>
</evidence>
<feature type="region of interest" description="Disordered" evidence="10">
    <location>
        <begin position="1"/>
        <end position="29"/>
    </location>
</feature>
<dbReference type="SUPFAM" id="SSF53383">
    <property type="entry name" value="PLP-dependent transferases"/>
    <property type="match status" value="1"/>
</dbReference>
<evidence type="ECO:0000256" key="9">
    <source>
        <dbReference type="HAMAP-Rule" id="MF_01023"/>
    </source>
</evidence>
<comment type="similarity">
    <text evidence="3 9">Belongs to the class-II pyridoxal-phosphate-dependent aminotransferase family. Histidinol-phosphate aminotransferase subfamily.</text>
</comment>
<evidence type="ECO:0000256" key="4">
    <source>
        <dbReference type="ARBA" id="ARBA00011738"/>
    </source>
</evidence>
<evidence type="ECO:0000256" key="8">
    <source>
        <dbReference type="ARBA" id="ARBA00047481"/>
    </source>
</evidence>
<dbReference type="HAMAP" id="MF_01023">
    <property type="entry name" value="HisC_aminotrans_2"/>
    <property type="match status" value="1"/>
</dbReference>
<keyword evidence="6 9" id="KW-0808">Transferase</keyword>
<evidence type="ECO:0000256" key="10">
    <source>
        <dbReference type="SAM" id="MobiDB-lite"/>
    </source>
</evidence>
<comment type="catalytic activity">
    <reaction evidence="8 9">
        <text>L-histidinol phosphate + 2-oxoglutarate = 3-(imidazol-4-yl)-2-oxopropyl phosphate + L-glutamate</text>
        <dbReference type="Rhea" id="RHEA:23744"/>
        <dbReference type="ChEBI" id="CHEBI:16810"/>
        <dbReference type="ChEBI" id="CHEBI:29985"/>
        <dbReference type="ChEBI" id="CHEBI:57766"/>
        <dbReference type="ChEBI" id="CHEBI:57980"/>
        <dbReference type="EC" id="2.6.1.9"/>
    </reaction>
</comment>
<organism evidence="12 13">
    <name type="scientific">Parvularcula dongshanensis</name>
    <dbReference type="NCBI Taxonomy" id="1173995"/>
    <lineage>
        <taxon>Bacteria</taxon>
        <taxon>Pseudomonadati</taxon>
        <taxon>Pseudomonadota</taxon>
        <taxon>Alphaproteobacteria</taxon>
        <taxon>Parvularculales</taxon>
        <taxon>Parvularculaceae</taxon>
        <taxon>Parvularcula</taxon>
    </lineage>
</organism>
<dbReference type="InterPro" id="IPR004839">
    <property type="entry name" value="Aminotransferase_I/II_large"/>
</dbReference>
<evidence type="ECO:0000313" key="13">
    <source>
        <dbReference type="Proteomes" id="UP000563524"/>
    </source>
</evidence>
<dbReference type="GO" id="GO:0000105">
    <property type="term" value="P:L-histidine biosynthetic process"/>
    <property type="evidence" value="ECO:0007669"/>
    <property type="project" value="UniProtKB-UniRule"/>
</dbReference>
<keyword evidence="5 9" id="KW-0032">Aminotransferase</keyword>
<feature type="modified residue" description="N6-(pyridoxal phosphate)lysine" evidence="9">
    <location>
        <position position="230"/>
    </location>
</feature>
<keyword evidence="9" id="KW-0028">Amino-acid biosynthesis</keyword>
<dbReference type="InterPro" id="IPR015422">
    <property type="entry name" value="PyrdxlP-dep_Trfase_small"/>
</dbReference>
<dbReference type="Gene3D" id="3.40.640.10">
    <property type="entry name" value="Type I PLP-dependent aspartate aminotransferase-like (Major domain)"/>
    <property type="match status" value="1"/>
</dbReference>
<dbReference type="PANTHER" id="PTHR43643:SF3">
    <property type="entry name" value="HISTIDINOL-PHOSPHATE AMINOTRANSFERASE"/>
    <property type="match status" value="1"/>
</dbReference>
<comment type="cofactor">
    <cofactor evidence="1 9">
        <name>pyridoxal 5'-phosphate</name>
        <dbReference type="ChEBI" id="CHEBI:597326"/>
    </cofactor>
</comment>
<keyword evidence="9" id="KW-0368">Histidine biosynthesis</keyword>
<dbReference type="NCBIfam" id="TIGR01141">
    <property type="entry name" value="hisC"/>
    <property type="match status" value="1"/>
</dbReference>
<dbReference type="InterPro" id="IPR005861">
    <property type="entry name" value="HisP_aminotrans"/>
</dbReference>
<comment type="pathway">
    <text evidence="2 9">Amino-acid biosynthesis; L-histidine biosynthesis; L-histidine from 5-phospho-alpha-D-ribose 1-diphosphate: step 7/9.</text>
</comment>
<evidence type="ECO:0000313" key="12">
    <source>
        <dbReference type="EMBL" id="MBB4658290.1"/>
    </source>
</evidence>
<dbReference type="InterPro" id="IPR015421">
    <property type="entry name" value="PyrdxlP-dep_Trfase_major"/>
</dbReference>
<dbReference type="PANTHER" id="PTHR43643">
    <property type="entry name" value="HISTIDINOL-PHOSPHATE AMINOTRANSFERASE 2"/>
    <property type="match status" value="1"/>
</dbReference>
<dbReference type="Gene3D" id="3.90.1150.10">
    <property type="entry name" value="Aspartate Aminotransferase, domain 1"/>
    <property type="match status" value="1"/>
</dbReference>
<evidence type="ECO:0000256" key="1">
    <source>
        <dbReference type="ARBA" id="ARBA00001933"/>
    </source>
</evidence>
<dbReference type="EMBL" id="JACHOB010000001">
    <property type="protein sequence ID" value="MBB4658290.1"/>
    <property type="molecule type" value="Genomic_DNA"/>
</dbReference>
<evidence type="ECO:0000256" key="6">
    <source>
        <dbReference type="ARBA" id="ARBA00022679"/>
    </source>
</evidence>
<comment type="subunit">
    <text evidence="4 9">Homodimer.</text>
</comment>
<dbReference type="UniPathway" id="UPA00031">
    <property type="reaction ID" value="UER00012"/>
</dbReference>
<dbReference type="RefSeq" id="WP_183815997.1">
    <property type="nucleotide sequence ID" value="NZ_JACHOB010000001.1"/>
</dbReference>
<proteinExistence type="inferred from homology"/>
<dbReference type="InterPro" id="IPR015424">
    <property type="entry name" value="PyrdxlP-dep_Trfase"/>
</dbReference>
<comment type="caution">
    <text evidence="12">The sequence shown here is derived from an EMBL/GenBank/DDBJ whole genome shotgun (WGS) entry which is preliminary data.</text>
</comment>
<gene>
    <name evidence="9" type="primary">hisC</name>
    <name evidence="12" type="ORF">GGQ59_000790</name>
</gene>
<sequence>MTTPSRPEPRPGLLDITPYKPGKAPTPAAGRKVYKLSSNESGLGPAPAALAALAGVAPHAEMYPDGAARSLKAKLGKTYDLPEENLIIGSGSDEVITLLLRAYAGEGTSIVQTRHGFSYYWIAAQGAGAEPLFAEETDLHADVDAILRTVREDTKIVFLANPNNPTGTVIPSAEVRRLREELPPQIILVLDGAYAEYMEAGDDYTDGADMVREAMASGADNVVMMRTFSKIYGLGGLRVGWAFGPSSVIDVLNRIRPPFNVNALALAAAEAALGDQGFVDRNRAHNAAERARVLDRLEGMGFTAAPSFANFLLVRMRGADEAARASEAASLLEHLESEGIMIRAMGGAWLPDYVRVSIGSEEANDAFLAAVARFVEGAA</sequence>
<dbReference type="InterPro" id="IPR050106">
    <property type="entry name" value="HistidinolP_aminotransfase"/>
</dbReference>
<dbReference type="GO" id="GO:0030170">
    <property type="term" value="F:pyridoxal phosphate binding"/>
    <property type="evidence" value="ECO:0007669"/>
    <property type="project" value="InterPro"/>
</dbReference>
<feature type="domain" description="Aminotransferase class I/classII large" evidence="11">
    <location>
        <begin position="32"/>
        <end position="370"/>
    </location>
</feature>
<dbReference type="EC" id="2.6.1.9" evidence="9"/>
<keyword evidence="13" id="KW-1185">Reference proteome</keyword>
<evidence type="ECO:0000256" key="3">
    <source>
        <dbReference type="ARBA" id="ARBA00007970"/>
    </source>
</evidence>
<keyword evidence="7 9" id="KW-0663">Pyridoxal phosphate</keyword>
<dbReference type="GO" id="GO:0004400">
    <property type="term" value="F:histidinol-phosphate transaminase activity"/>
    <property type="evidence" value="ECO:0007669"/>
    <property type="project" value="UniProtKB-UniRule"/>
</dbReference>
<evidence type="ECO:0000256" key="5">
    <source>
        <dbReference type="ARBA" id="ARBA00022576"/>
    </source>
</evidence>
<dbReference type="Pfam" id="PF00155">
    <property type="entry name" value="Aminotran_1_2"/>
    <property type="match status" value="1"/>
</dbReference>
<dbReference type="Proteomes" id="UP000563524">
    <property type="component" value="Unassembled WGS sequence"/>
</dbReference>
<evidence type="ECO:0000259" key="11">
    <source>
        <dbReference type="Pfam" id="PF00155"/>
    </source>
</evidence>
<evidence type="ECO:0000256" key="2">
    <source>
        <dbReference type="ARBA" id="ARBA00005011"/>
    </source>
</evidence>
<dbReference type="CDD" id="cd00609">
    <property type="entry name" value="AAT_like"/>
    <property type="match status" value="1"/>
</dbReference>
<dbReference type="AlphaFoldDB" id="A0A840I2L2"/>
<accession>A0A840I2L2</accession>
<reference evidence="12 13" key="1">
    <citation type="submission" date="2020-08" db="EMBL/GenBank/DDBJ databases">
        <title>Genomic Encyclopedia of Type Strains, Phase IV (KMG-IV): sequencing the most valuable type-strain genomes for metagenomic binning, comparative biology and taxonomic classification.</title>
        <authorList>
            <person name="Goeker M."/>
        </authorList>
    </citation>
    <scope>NUCLEOTIDE SEQUENCE [LARGE SCALE GENOMIC DNA]</scope>
    <source>
        <strain evidence="12 13">DSM 102850</strain>
    </source>
</reference>
<name>A0A840I2L2_9PROT</name>
<protein>
    <recommendedName>
        <fullName evidence="9">Histidinol-phosphate aminotransferase</fullName>
        <ecNumber evidence="9">2.6.1.9</ecNumber>
    </recommendedName>
    <alternativeName>
        <fullName evidence="9">Imidazole acetol-phosphate transaminase</fullName>
    </alternativeName>
</protein>